<organism evidence="1 2">
    <name type="scientific">Cronobacter phage vB_CsaM_GAP31</name>
    <dbReference type="NCBI Taxonomy" id="1141135"/>
    <lineage>
        <taxon>Viruses</taxon>
        <taxon>Duplodnaviria</taxon>
        <taxon>Heunggongvirae</taxon>
        <taxon>Uroviricota</taxon>
        <taxon>Caudoviricetes</taxon>
        <taxon>Vequintavirinae</taxon>
        <taxon>Seunavirus</taxon>
        <taxon>Seunavirus GAP31</taxon>
    </lineage>
</organism>
<dbReference type="EMBL" id="JN882284">
    <property type="protein sequence ID" value="AFC21238.1"/>
    <property type="molecule type" value="Genomic_DNA"/>
</dbReference>
<proteinExistence type="predicted"/>
<reference evidence="1 2" key="1">
    <citation type="journal article" date="2012" name="J. Virol.">
        <title>Genome Sequence of Cronobacter sakazakii Myovirus vB_CsaM_GAP31.</title>
        <authorList>
            <person name="Abbasifar R."/>
            <person name="Kropinski A.M."/>
            <person name="Sabour P.M."/>
            <person name="Ackermann H.W."/>
            <person name="Alanis Villa A."/>
            <person name="Abbasifar A."/>
            <person name="Griffiths M.W."/>
        </authorList>
    </citation>
    <scope>NUCLEOTIDE SEQUENCE [LARGE SCALE GENOMIC DNA]</scope>
</reference>
<gene>
    <name evidence="1" type="ORF">GAP31_057</name>
</gene>
<accession>K4F5R7</accession>
<sequence length="96" mass="11263">MCKVMNALTKNALENKYLGKMVYHNYGQIGFGVVTGIDDRDPTKLRLRVKFTRNNTPAHIQKYDNRADRVRCLLPQSITVSRVRYEDYNRTNQIKK</sequence>
<dbReference type="OrthoDB" id="19843at10239"/>
<name>K4F5R7_9CAUD</name>
<evidence type="ECO:0000313" key="2">
    <source>
        <dbReference type="Proteomes" id="UP000000458"/>
    </source>
</evidence>
<evidence type="ECO:0000313" key="1">
    <source>
        <dbReference type="EMBL" id="AFC21238.1"/>
    </source>
</evidence>
<keyword evidence="2" id="KW-1185">Reference proteome</keyword>
<dbReference type="KEGG" id="vg:13993671"/>
<dbReference type="Proteomes" id="UP000000458">
    <property type="component" value="Segment"/>
</dbReference>
<dbReference type="RefSeq" id="YP_006986893.1">
    <property type="nucleotide sequence ID" value="NC_019400.1"/>
</dbReference>
<protein>
    <submittedName>
        <fullName evidence="1">Uncharacterized protein</fullName>
    </submittedName>
</protein>
<dbReference type="GeneID" id="13993671"/>